<dbReference type="InterPro" id="IPR001387">
    <property type="entry name" value="Cro/C1-type_HTH"/>
</dbReference>
<feature type="domain" description="HTH cro/C1-type" evidence="2">
    <location>
        <begin position="9"/>
        <end position="63"/>
    </location>
</feature>
<dbReference type="PROSITE" id="PS50943">
    <property type="entry name" value="HTH_CROC1"/>
    <property type="match status" value="1"/>
</dbReference>
<dbReference type="CDD" id="cd00093">
    <property type="entry name" value="HTH_XRE"/>
    <property type="match status" value="1"/>
</dbReference>
<dbReference type="RefSeq" id="WP_133514539.1">
    <property type="nucleotide sequence ID" value="NZ_SNWX01000006.1"/>
</dbReference>
<comment type="caution">
    <text evidence="3">The sequence shown here is derived from an EMBL/GenBank/DDBJ whole genome shotgun (WGS) entry which is preliminary data.</text>
</comment>
<dbReference type="InterPro" id="IPR010982">
    <property type="entry name" value="Lambda_DNA-bd_dom_sf"/>
</dbReference>
<dbReference type="GO" id="GO:0005829">
    <property type="term" value="C:cytosol"/>
    <property type="evidence" value="ECO:0007669"/>
    <property type="project" value="TreeGrafter"/>
</dbReference>
<dbReference type="AlphaFoldDB" id="A0A4R6LV17"/>
<sequence length="135" mass="15611">MTSNIGDFIKKLRNKNNMTLTYLENKSGVSNSHISRIERGLREPSPDTLKKLSGPLGVSYKKLLKVAGYLDNEEQDKKIENALSNDPELKEIWEQISKRDSLKLLFKQSKDMTDEDIKQMIRIMNAINENERKNN</sequence>
<evidence type="ECO:0000313" key="3">
    <source>
        <dbReference type="EMBL" id="TDO92296.1"/>
    </source>
</evidence>
<accession>A0A4R6LV17</accession>
<dbReference type="Pfam" id="PF01381">
    <property type="entry name" value="HTH_3"/>
    <property type="match status" value="1"/>
</dbReference>
<dbReference type="PANTHER" id="PTHR46797:SF1">
    <property type="entry name" value="METHYLPHOSPHONATE SYNTHASE"/>
    <property type="match status" value="1"/>
</dbReference>
<reference evidence="3 4" key="1">
    <citation type="submission" date="2019-03" db="EMBL/GenBank/DDBJ databases">
        <title>Subsurface microbial communities from deep shales in Ohio and West Virginia, USA.</title>
        <authorList>
            <person name="Wrighton K."/>
        </authorList>
    </citation>
    <scope>NUCLEOTIDE SEQUENCE [LARGE SCALE GENOMIC DNA]</scope>
    <source>
        <strain evidence="3 4">MA284_T2</strain>
    </source>
</reference>
<proteinExistence type="predicted"/>
<name>A0A4R6LV17_9FIRM</name>
<dbReference type="PANTHER" id="PTHR46797">
    <property type="entry name" value="HTH-TYPE TRANSCRIPTIONAL REGULATOR"/>
    <property type="match status" value="1"/>
</dbReference>
<dbReference type="EMBL" id="SNWX01000006">
    <property type="protein sequence ID" value="TDO92296.1"/>
    <property type="molecule type" value="Genomic_DNA"/>
</dbReference>
<evidence type="ECO:0000259" key="2">
    <source>
        <dbReference type="PROSITE" id="PS50943"/>
    </source>
</evidence>
<dbReference type="SMART" id="SM00530">
    <property type="entry name" value="HTH_XRE"/>
    <property type="match status" value="1"/>
</dbReference>
<evidence type="ECO:0000256" key="1">
    <source>
        <dbReference type="ARBA" id="ARBA00023125"/>
    </source>
</evidence>
<dbReference type="InterPro" id="IPR050807">
    <property type="entry name" value="TransReg_Diox_bact_type"/>
</dbReference>
<dbReference type="GO" id="GO:0003677">
    <property type="term" value="F:DNA binding"/>
    <property type="evidence" value="ECO:0007669"/>
    <property type="project" value="UniProtKB-KW"/>
</dbReference>
<protein>
    <submittedName>
        <fullName evidence="3">Transcriptional regulator with XRE-family HTH domain</fullName>
    </submittedName>
</protein>
<dbReference type="SUPFAM" id="SSF47413">
    <property type="entry name" value="lambda repressor-like DNA-binding domains"/>
    <property type="match status" value="1"/>
</dbReference>
<dbReference type="GO" id="GO:0003700">
    <property type="term" value="F:DNA-binding transcription factor activity"/>
    <property type="evidence" value="ECO:0007669"/>
    <property type="project" value="TreeGrafter"/>
</dbReference>
<dbReference type="Proteomes" id="UP000295064">
    <property type="component" value="Unassembled WGS sequence"/>
</dbReference>
<dbReference type="Gene3D" id="1.10.260.40">
    <property type="entry name" value="lambda repressor-like DNA-binding domains"/>
    <property type="match status" value="1"/>
</dbReference>
<evidence type="ECO:0000313" key="4">
    <source>
        <dbReference type="Proteomes" id="UP000295064"/>
    </source>
</evidence>
<gene>
    <name evidence="3" type="ORF">DFR79_106109</name>
</gene>
<organism evidence="3 4">
    <name type="scientific">Halanaerobium saccharolyticum</name>
    <dbReference type="NCBI Taxonomy" id="43595"/>
    <lineage>
        <taxon>Bacteria</taxon>
        <taxon>Bacillati</taxon>
        <taxon>Bacillota</taxon>
        <taxon>Clostridia</taxon>
        <taxon>Halanaerobiales</taxon>
        <taxon>Halanaerobiaceae</taxon>
        <taxon>Halanaerobium</taxon>
    </lineage>
</organism>
<dbReference type="OrthoDB" id="9812960at2"/>
<keyword evidence="1" id="KW-0238">DNA-binding</keyword>